<dbReference type="SMART" id="SM00342">
    <property type="entry name" value="HTH_ARAC"/>
    <property type="match status" value="1"/>
</dbReference>
<dbReference type="AlphaFoldDB" id="A0A3B0BWG2"/>
<comment type="caution">
    <text evidence="5">The sequence shown here is derived from an EMBL/GenBank/DDBJ whole genome shotgun (WGS) entry which is preliminary data.</text>
</comment>
<name>A0A3B0BWG2_9BACL</name>
<organism evidence="5 6">
    <name type="scientific">Paenibacillus ginsengarvi</name>
    <dbReference type="NCBI Taxonomy" id="400777"/>
    <lineage>
        <taxon>Bacteria</taxon>
        <taxon>Bacillati</taxon>
        <taxon>Bacillota</taxon>
        <taxon>Bacilli</taxon>
        <taxon>Bacillales</taxon>
        <taxon>Paenibacillaceae</taxon>
        <taxon>Paenibacillus</taxon>
    </lineage>
</organism>
<dbReference type="PROSITE" id="PS00041">
    <property type="entry name" value="HTH_ARAC_FAMILY_1"/>
    <property type="match status" value="1"/>
</dbReference>
<dbReference type="InterPro" id="IPR018060">
    <property type="entry name" value="HTH_AraC"/>
</dbReference>
<keyword evidence="1" id="KW-0805">Transcription regulation</keyword>
<evidence type="ECO:0000259" key="4">
    <source>
        <dbReference type="PROSITE" id="PS01124"/>
    </source>
</evidence>
<dbReference type="Proteomes" id="UP000282311">
    <property type="component" value="Unassembled WGS sequence"/>
</dbReference>
<evidence type="ECO:0000313" key="5">
    <source>
        <dbReference type="EMBL" id="RKN75816.1"/>
    </source>
</evidence>
<evidence type="ECO:0000256" key="2">
    <source>
        <dbReference type="ARBA" id="ARBA00023125"/>
    </source>
</evidence>
<dbReference type="PANTHER" id="PTHR43280:SF2">
    <property type="entry name" value="HTH-TYPE TRANSCRIPTIONAL REGULATOR EXSA"/>
    <property type="match status" value="1"/>
</dbReference>
<dbReference type="OrthoDB" id="2636626at2"/>
<dbReference type="SUPFAM" id="SSF46689">
    <property type="entry name" value="Homeodomain-like"/>
    <property type="match status" value="2"/>
</dbReference>
<dbReference type="EMBL" id="RBAH01000022">
    <property type="protein sequence ID" value="RKN75816.1"/>
    <property type="molecule type" value="Genomic_DNA"/>
</dbReference>
<dbReference type="Gene3D" id="1.10.10.60">
    <property type="entry name" value="Homeodomain-like"/>
    <property type="match status" value="2"/>
</dbReference>
<keyword evidence="3" id="KW-0804">Transcription</keyword>
<protein>
    <submittedName>
        <fullName evidence="5">AraC family transcriptional regulator</fullName>
    </submittedName>
</protein>
<proteinExistence type="predicted"/>
<dbReference type="GO" id="GO:0043565">
    <property type="term" value="F:sequence-specific DNA binding"/>
    <property type="evidence" value="ECO:0007669"/>
    <property type="project" value="InterPro"/>
</dbReference>
<feature type="domain" description="HTH araC/xylS-type" evidence="4">
    <location>
        <begin position="162"/>
        <end position="260"/>
    </location>
</feature>
<dbReference type="RefSeq" id="WP_120750046.1">
    <property type="nucleotide sequence ID" value="NZ_RBAH01000022.1"/>
</dbReference>
<dbReference type="GO" id="GO:0003700">
    <property type="term" value="F:DNA-binding transcription factor activity"/>
    <property type="evidence" value="ECO:0007669"/>
    <property type="project" value="InterPro"/>
</dbReference>
<dbReference type="Pfam" id="PF12833">
    <property type="entry name" value="HTH_18"/>
    <property type="match status" value="1"/>
</dbReference>
<evidence type="ECO:0000313" key="6">
    <source>
        <dbReference type="Proteomes" id="UP000282311"/>
    </source>
</evidence>
<sequence>MLAELPEILYLVYWHKKEQFLYETDTYVTWVLFAVEEGKFEYRIGEHYGEAEFGDVVVCPPQLPFWRNVLVPLSFHSITFTLPNGIPQQLQQLLALRKIRLPQVRRLTENYDCLRQASQQLPSSELQKLKQHYLADLWLMIAQQAEQSTDTGLMRQQDESIRDVAHYLKDHAHESIEIRDVAGRFGMTPVQLIRKFKSVYGVNPLQYLTAIRVKTASGLLLQTEWTLDTIAAECGYENGFYLSRVFRKAMGLSPSEFRKINRY</sequence>
<keyword evidence="6" id="KW-1185">Reference proteome</keyword>
<dbReference type="InterPro" id="IPR009057">
    <property type="entry name" value="Homeodomain-like_sf"/>
</dbReference>
<accession>A0A3B0BWG2</accession>
<dbReference type="PANTHER" id="PTHR43280">
    <property type="entry name" value="ARAC-FAMILY TRANSCRIPTIONAL REGULATOR"/>
    <property type="match status" value="1"/>
</dbReference>
<dbReference type="PROSITE" id="PS01124">
    <property type="entry name" value="HTH_ARAC_FAMILY_2"/>
    <property type="match status" value="1"/>
</dbReference>
<evidence type="ECO:0000256" key="1">
    <source>
        <dbReference type="ARBA" id="ARBA00023015"/>
    </source>
</evidence>
<reference evidence="5 6" key="1">
    <citation type="journal article" date="2007" name="Int. J. Syst. Evol. Microbiol.">
        <title>Paenibacillus ginsengarvi sp. nov., isolated from soil from ginseng cultivation.</title>
        <authorList>
            <person name="Yoon M.H."/>
            <person name="Ten L.N."/>
            <person name="Im W.T."/>
        </authorList>
    </citation>
    <scope>NUCLEOTIDE SEQUENCE [LARGE SCALE GENOMIC DNA]</scope>
    <source>
        <strain evidence="5 6">KCTC 13059</strain>
    </source>
</reference>
<keyword evidence="2" id="KW-0238">DNA-binding</keyword>
<evidence type="ECO:0000256" key="3">
    <source>
        <dbReference type="ARBA" id="ARBA00023163"/>
    </source>
</evidence>
<dbReference type="InterPro" id="IPR018062">
    <property type="entry name" value="HTH_AraC-typ_CS"/>
</dbReference>
<gene>
    <name evidence="5" type="ORF">D7M11_25255</name>
</gene>